<dbReference type="EMBL" id="BAABET010000021">
    <property type="protein sequence ID" value="GAA4340635.1"/>
    <property type="molecule type" value="Genomic_DNA"/>
</dbReference>
<reference evidence="3" key="1">
    <citation type="journal article" date="2019" name="Int. J. Syst. Evol. Microbiol.">
        <title>The Global Catalogue of Microorganisms (GCM) 10K type strain sequencing project: providing services to taxonomists for standard genome sequencing and annotation.</title>
        <authorList>
            <consortium name="The Broad Institute Genomics Platform"/>
            <consortium name="The Broad Institute Genome Sequencing Center for Infectious Disease"/>
            <person name="Wu L."/>
            <person name="Ma J."/>
        </authorList>
    </citation>
    <scope>NUCLEOTIDE SEQUENCE [LARGE SCALE GENOMIC DNA]</scope>
    <source>
        <strain evidence="3">JCM 31290</strain>
    </source>
</reference>
<feature type="compositionally biased region" description="Basic and acidic residues" evidence="1">
    <location>
        <begin position="43"/>
        <end position="63"/>
    </location>
</feature>
<keyword evidence="3" id="KW-1185">Reference proteome</keyword>
<organism evidence="2 3">
    <name type="scientific">Streptomyces venetus</name>
    <dbReference type="NCBI Taxonomy" id="1701086"/>
    <lineage>
        <taxon>Bacteria</taxon>
        <taxon>Bacillati</taxon>
        <taxon>Actinomycetota</taxon>
        <taxon>Actinomycetes</taxon>
        <taxon>Kitasatosporales</taxon>
        <taxon>Streptomycetaceae</taxon>
        <taxon>Streptomyces</taxon>
    </lineage>
</organism>
<gene>
    <name evidence="2" type="ORF">GCM10023086_76250</name>
</gene>
<feature type="region of interest" description="Disordered" evidence="1">
    <location>
        <begin position="1"/>
        <end position="81"/>
    </location>
</feature>
<evidence type="ECO:0000313" key="3">
    <source>
        <dbReference type="Proteomes" id="UP001501115"/>
    </source>
</evidence>
<dbReference type="Proteomes" id="UP001501115">
    <property type="component" value="Unassembled WGS sequence"/>
</dbReference>
<evidence type="ECO:0000313" key="2">
    <source>
        <dbReference type="EMBL" id="GAA4340635.1"/>
    </source>
</evidence>
<protein>
    <submittedName>
        <fullName evidence="2">Uncharacterized protein</fullName>
    </submittedName>
</protein>
<name>A0ABP8HKT2_9ACTN</name>
<proteinExistence type="predicted"/>
<sequence>MEWRGRPAHQFSATAPHPRPGEADLIGRPVPQATPRTQPAEQIARRERDDPGDDDTHHDHRIPMADSSSTRSGDSVAARLR</sequence>
<evidence type="ECO:0000256" key="1">
    <source>
        <dbReference type="SAM" id="MobiDB-lite"/>
    </source>
</evidence>
<comment type="caution">
    <text evidence="2">The sequence shown here is derived from an EMBL/GenBank/DDBJ whole genome shotgun (WGS) entry which is preliminary data.</text>
</comment>
<accession>A0ABP8HKT2</accession>